<keyword evidence="2" id="KW-1185">Reference proteome</keyword>
<reference evidence="1 2" key="2">
    <citation type="submission" date="2019-01" db="EMBL/GenBank/DDBJ databases">
        <authorList>
            <person name="Li Y."/>
        </authorList>
    </citation>
    <scope>NUCLEOTIDE SEQUENCE [LARGE SCALE GENOMIC DNA]</scope>
    <source>
        <strain evidence="1 2">2D-5</strain>
    </source>
</reference>
<dbReference type="GO" id="GO:0020037">
    <property type="term" value="F:heme binding"/>
    <property type="evidence" value="ECO:0007669"/>
    <property type="project" value="InterPro"/>
</dbReference>
<evidence type="ECO:0000313" key="1">
    <source>
        <dbReference type="EMBL" id="RWR13335.1"/>
    </source>
</evidence>
<dbReference type="InterPro" id="IPR012292">
    <property type="entry name" value="Globin/Proto"/>
</dbReference>
<protein>
    <submittedName>
        <fullName evidence="1">Group III truncated hemoglobin</fullName>
    </submittedName>
</protein>
<dbReference type="Gene3D" id="1.10.490.10">
    <property type="entry name" value="Globins"/>
    <property type="match status" value="1"/>
</dbReference>
<comment type="caution">
    <text evidence="1">The sequence shown here is derived from an EMBL/GenBank/DDBJ whole genome shotgun (WGS) entry which is preliminary data.</text>
</comment>
<dbReference type="AlphaFoldDB" id="A0A443IYT2"/>
<dbReference type="InterPro" id="IPR009050">
    <property type="entry name" value="Globin-like_sf"/>
</dbReference>
<gene>
    <name evidence="1" type="ORF">D2T33_06390</name>
</gene>
<accession>A0A443IYT2</accession>
<organism evidence="1 2">
    <name type="scientific">Paenirhodobacter populi</name>
    <dbReference type="NCBI Taxonomy" id="2306993"/>
    <lineage>
        <taxon>Bacteria</taxon>
        <taxon>Pseudomonadati</taxon>
        <taxon>Pseudomonadota</taxon>
        <taxon>Alphaproteobacteria</taxon>
        <taxon>Rhodobacterales</taxon>
        <taxon>Rhodobacter group</taxon>
        <taxon>Paenirhodobacter</taxon>
    </lineage>
</organism>
<dbReference type="GO" id="GO:0019825">
    <property type="term" value="F:oxygen binding"/>
    <property type="evidence" value="ECO:0007669"/>
    <property type="project" value="InterPro"/>
</dbReference>
<dbReference type="CDD" id="cd08916">
    <property type="entry name" value="TrHb3_P"/>
    <property type="match status" value="1"/>
</dbReference>
<evidence type="ECO:0000313" key="2">
    <source>
        <dbReference type="Proteomes" id="UP000285710"/>
    </source>
</evidence>
<dbReference type="SUPFAM" id="SSF46458">
    <property type="entry name" value="Globin-like"/>
    <property type="match status" value="1"/>
</dbReference>
<sequence length="136" mass="15273">MSTPPPPRFEITEDEIDRVVARFYAKVRAHPVLGPVFARHVQDWPTHEAKIARFWKGAILFRPGFDGSPMMAHRRAGDVRPDHFPDWLGTFDETLRETLPPEQAAAWSALAHRIGMGLRQGVADIGMTPGAVPKLR</sequence>
<reference evidence="1 2" key="1">
    <citation type="submission" date="2019-01" db="EMBL/GenBank/DDBJ databases">
        <title>Sinorhodobacter populi sp. nov. isolated from the symptomatic bark tissue of Populus euramericana canker.</title>
        <authorList>
            <person name="Xu G."/>
        </authorList>
    </citation>
    <scope>NUCLEOTIDE SEQUENCE [LARGE SCALE GENOMIC DNA]</scope>
    <source>
        <strain evidence="1 2">2D-5</strain>
    </source>
</reference>
<dbReference type="EMBL" id="SAUW01000005">
    <property type="protein sequence ID" value="RWR13335.1"/>
    <property type="molecule type" value="Genomic_DNA"/>
</dbReference>
<dbReference type="RefSeq" id="WP_128269238.1">
    <property type="nucleotide sequence ID" value="NZ_SAUW01000005.1"/>
</dbReference>
<proteinExistence type="predicted"/>
<name>A0A443IYT2_9RHOB</name>
<dbReference type="Proteomes" id="UP000285710">
    <property type="component" value="Unassembled WGS sequence"/>
</dbReference>